<organism evidence="2 3">
    <name type="scientific">Bowmanella pacifica</name>
    <dbReference type="NCBI Taxonomy" id="502051"/>
    <lineage>
        <taxon>Bacteria</taxon>
        <taxon>Pseudomonadati</taxon>
        <taxon>Pseudomonadota</taxon>
        <taxon>Gammaproteobacteria</taxon>
        <taxon>Alteromonadales</taxon>
        <taxon>Alteromonadaceae</taxon>
        <taxon>Bowmanella</taxon>
    </lineage>
</organism>
<feature type="transmembrane region" description="Helical" evidence="1">
    <location>
        <begin position="29"/>
        <end position="47"/>
    </location>
</feature>
<feature type="transmembrane region" description="Helical" evidence="1">
    <location>
        <begin position="115"/>
        <end position="137"/>
    </location>
</feature>
<feature type="transmembrane region" description="Helical" evidence="1">
    <location>
        <begin position="67"/>
        <end position="94"/>
    </location>
</feature>
<reference evidence="2" key="2">
    <citation type="submission" date="2020-09" db="EMBL/GenBank/DDBJ databases">
        <authorList>
            <person name="Sun Q."/>
            <person name="Zhou Y."/>
        </authorList>
    </citation>
    <scope>NUCLEOTIDE SEQUENCE</scope>
    <source>
        <strain evidence="2">CGMCC 1.7086</strain>
    </source>
</reference>
<keyword evidence="3" id="KW-1185">Reference proteome</keyword>
<evidence type="ECO:0000256" key="1">
    <source>
        <dbReference type="SAM" id="Phobius"/>
    </source>
</evidence>
<name>A0A917Z4N2_9ALTE</name>
<sequence>MSVNNTEEFYQQLGRSLSDTVAYIRQHPALVLSVLYLLASTCGLMYIHALLAQFEIDGLQHIELADFFLAVIAKPTPLVAWLGISLLVYGFYLLDKRMRGRWSWYCRFSDLSSKPFFKFNPLLVFVLMFGFFLYWYAMIVAQSDSTSIKEGKGPGFKVFTQYPIGYPKEMPARPILNDVQIIVSTSRYLWLFDKNNQQVLMLPHANVASIIPLADESATTLAGPDTTQ</sequence>
<gene>
    <name evidence="2" type="ORF">GCM10010982_36860</name>
</gene>
<keyword evidence="1" id="KW-0812">Transmembrane</keyword>
<reference evidence="2" key="1">
    <citation type="journal article" date="2014" name="Int. J. Syst. Evol. Microbiol.">
        <title>Complete genome sequence of Corynebacterium casei LMG S-19264T (=DSM 44701T), isolated from a smear-ripened cheese.</title>
        <authorList>
            <consortium name="US DOE Joint Genome Institute (JGI-PGF)"/>
            <person name="Walter F."/>
            <person name="Albersmeier A."/>
            <person name="Kalinowski J."/>
            <person name="Ruckert C."/>
        </authorList>
    </citation>
    <scope>NUCLEOTIDE SEQUENCE</scope>
    <source>
        <strain evidence="2">CGMCC 1.7086</strain>
    </source>
</reference>
<dbReference type="AlphaFoldDB" id="A0A917Z4N2"/>
<evidence type="ECO:0000313" key="3">
    <source>
        <dbReference type="Proteomes" id="UP000606935"/>
    </source>
</evidence>
<protein>
    <submittedName>
        <fullName evidence="2">Uncharacterized protein</fullName>
    </submittedName>
</protein>
<dbReference type="EMBL" id="BMLS01000008">
    <property type="protein sequence ID" value="GGO74315.1"/>
    <property type="molecule type" value="Genomic_DNA"/>
</dbReference>
<accession>A0A917Z4N2</accession>
<dbReference type="Proteomes" id="UP000606935">
    <property type="component" value="Unassembled WGS sequence"/>
</dbReference>
<dbReference type="RefSeq" id="WP_188698784.1">
    <property type="nucleotide sequence ID" value="NZ_BMLS01000008.1"/>
</dbReference>
<keyword evidence="1" id="KW-0472">Membrane</keyword>
<evidence type="ECO:0000313" key="2">
    <source>
        <dbReference type="EMBL" id="GGO74315.1"/>
    </source>
</evidence>
<comment type="caution">
    <text evidence="2">The sequence shown here is derived from an EMBL/GenBank/DDBJ whole genome shotgun (WGS) entry which is preliminary data.</text>
</comment>
<proteinExistence type="predicted"/>
<keyword evidence="1" id="KW-1133">Transmembrane helix</keyword>